<dbReference type="Proteomes" id="UP000886653">
    <property type="component" value="Unassembled WGS sequence"/>
</dbReference>
<dbReference type="AlphaFoldDB" id="A0A9P6NH56"/>
<keyword evidence="1" id="KW-0472">Membrane</keyword>
<keyword evidence="3" id="KW-1185">Reference proteome</keyword>
<accession>A0A9P6NH56</accession>
<reference evidence="2" key="1">
    <citation type="submission" date="2013-11" db="EMBL/GenBank/DDBJ databases">
        <title>Genome sequence of the fusiform rust pathogen reveals effectors for host alternation and coevolution with pine.</title>
        <authorList>
            <consortium name="DOE Joint Genome Institute"/>
            <person name="Smith K."/>
            <person name="Pendleton A."/>
            <person name="Kubisiak T."/>
            <person name="Anderson C."/>
            <person name="Salamov A."/>
            <person name="Aerts A."/>
            <person name="Riley R."/>
            <person name="Clum A."/>
            <person name="Lindquist E."/>
            <person name="Ence D."/>
            <person name="Campbell M."/>
            <person name="Kronenberg Z."/>
            <person name="Feau N."/>
            <person name="Dhillon B."/>
            <person name="Hamelin R."/>
            <person name="Burleigh J."/>
            <person name="Smith J."/>
            <person name="Yandell M."/>
            <person name="Nelson C."/>
            <person name="Grigoriev I."/>
            <person name="Davis J."/>
        </authorList>
    </citation>
    <scope>NUCLEOTIDE SEQUENCE</scope>
    <source>
        <strain evidence="2">G11</strain>
    </source>
</reference>
<dbReference type="EMBL" id="MU167268">
    <property type="protein sequence ID" value="KAG0145919.1"/>
    <property type="molecule type" value="Genomic_DNA"/>
</dbReference>
<evidence type="ECO:0000256" key="1">
    <source>
        <dbReference type="SAM" id="Phobius"/>
    </source>
</evidence>
<evidence type="ECO:0000313" key="2">
    <source>
        <dbReference type="EMBL" id="KAG0145919.1"/>
    </source>
</evidence>
<comment type="caution">
    <text evidence="2">The sequence shown here is derived from an EMBL/GenBank/DDBJ whole genome shotgun (WGS) entry which is preliminary data.</text>
</comment>
<name>A0A9P6NH56_9BASI</name>
<evidence type="ECO:0000313" key="3">
    <source>
        <dbReference type="Proteomes" id="UP000886653"/>
    </source>
</evidence>
<organism evidence="2 3">
    <name type="scientific">Cronartium quercuum f. sp. fusiforme G11</name>
    <dbReference type="NCBI Taxonomy" id="708437"/>
    <lineage>
        <taxon>Eukaryota</taxon>
        <taxon>Fungi</taxon>
        <taxon>Dikarya</taxon>
        <taxon>Basidiomycota</taxon>
        <taxon>Pucciniomycotina</taxon>
        <taxon>Pucciniomycetes</taxon>
        <taxon>Pucciniales</taxon>
        <taxon>Coleosporiaceae</taxon>
        <taxon>Cronartium</taxon>
    </lineage>
</organism>
<gene>
    <name evidence="2" type="ORF">CROQUDRAFT_658031</name>
</gene>
<proteinExistence type="predicted"/>
<protein>
    <submittedName>
        <fullName evidence="2">Uncharacterized protein</fullName>
    </submittedName>
</protein>
<keyword evidence="1" id="KW-1133">Transmembrane helix</keyword>
<sequence length="51" mass="5908">MDPVVDRKEGINVKKYRLRRMTKSIRTAIGINCVGVYLDMIQYGDMSTKRS</sequence>
<keyword evidence="1" id="KW-0812">Transmembrane</keyword>
<feature type="transmembrane region" description="Helical" evidence="1">
    <location>
        <begin position="24"/>
        <end position="43"/>
    </location>
</feature>